<dbReference type="Proteomes" id="UP001152562">
    <property type="component" value="Unassembled WGS sequence"/>
</dbReference>
<dbReference type="AlphaFoldDB" id="A0A9P0SV91"/>
<comment type="caution">
    <text evidence="3">The sequence shown here is derived from an EMBL/GenBank/DDBJ whole genome shotgun (WGS) entry which is preliminary data.</text>
</comment>
<organism evidence="3 4">
    <name type="scientific">Pieris brassicae</name>
    <name type="common">White butterfly</name>
    <name type="synonym">Large white butterfly</name>
    <dbReference type="NCBI Taxonomy" id="7116"/>
    <lineage>
        <taxon>Eukaryota</taxon>
        <taxon>Metazoa</taxon>
        <taxon>Ecdysozoa</taxon>
        <taxon>Arthropoda</taxon>
        <taxon>Hexapoda</taxon>
        <taxon>Insecta</taxon>
        <taxon>Pterygota</taxon>
        <taxon>Neoptera</taxon>
        <taxon>Endopterygota</taxon>
        <taxon>Lepidoptera</taxon>
        <taxon>Glossata</taxon>
        <taxon>Ditrysia</taxon>
        <taxon>Papilionoidea</taxon>
        <taxon>Pieridae</taxon>
        <taxon>Pierinae</taxon>
        <taxon>Pieris</taxon>
    </lineage>
</organism>
<feature type="domain" description="SHSP" evidence="2">
    <location>
        <begin position="77"/>
        <end position="160"/>
    </location>
</feature>
<evidence type="ECO:0000259" key="2">
    <source>
        <dbReference type="Pfam" id="PF00011"/>
    </source>
</evidence>
<dbReference type="InterPro" id="IPR002068">
    <property type="entry name" value="A-crystallin/Hsp20_dom"/>
</dbReference>
<evidence type="ECO:0000313" key="3">
    <source>
        <dbReference type="EMBL" id="CAH3954065.1"/>
    </source>
</evidence>
<gene>
    <name evidence="3" type="ORF">PIBRA_LOCUS1502</name>
</gene>
<dbReference type="CDD" id="cd06464">
    <property type="entry name" value="ACD_sHsps-like"/>
    <property type="match status" value="1"/>
</dbReference>
<keyword evidence="1" id="KW-0732">Signal</keyword>
<dbReference type="EMBL" id="CALOZG010000002">
    <property type="protein sequence ID" value="CAH3954065.1"/>
    <property type="molecule type" value="Genomic_DNA"/>
</dbReference>
<evidence type="ECO:0000256" key="1">
    <source>
        <dbReference type="SAM" id="SignalP"/>
    </source>
</evidence>
<dbReference type="Gene3D" id="2.60.40.790">
    <property type="match status" value="1"/>
</dbReference>
<dbReference type="Pfam" id="PF00011">
    <property type="entry name" value="HSP20"/>
    <property type="match status" value="1"/>
</dbReference>
<feature type="chain" id="PRO_5040448694" description="SHSP domain-containing protein" evidence="1">
    <location>
        <begin position="19"/>
        <end position="318"/>
    </location>
</feature>
<dbReference type="SUPFAM" id="SSF49764">
    <property type="entry name" value="HSP20-like chaperones"/>
    <property type="match status" value="1"/>
</dbReference>
<accession>A0A9P0SV91</accession>
<feature type="signal peptide" evidence="1">
    <location>
        <begin position="1"/>
        <end position="18"/>
    </location>
</feature>
<dbReference type="InterPro" id="IPR008978">
    <property type="entry name" value="HSP20-like_chaperone"/>
</dbReference>
<evidence type="ECO:0000313" key="4">
    <source>
        <dbReference type="Proteomes" id="UP001152562"/>
    </source>
</evidence>
<name>A0A9P0SV91_PIEBR</name>
<keyword evidence="4" id="KW-1185">Reference proteome</keyword>
<protein>
    <recommendedName>
        <fullName evidence="2">SHSP domain-containing protein</fullName>
    </recommendedName>
</protein>
<proteinExistence type="predicted"/>
<sequence>MSIRNCIIALALFTAVNAFPADKPSIPQGLILDEKKESSYSTLPLFSIFKPIIELFPSLVDIGPKIEIGDKYTNIIIKADQYNVDEITVEVKGRYVTIEGSRKSVHDDRDLASEFLYTATLPINANTSDVYAKFYSDNYLVVTTPNKGLNTEVVYDDRKVPIMIFNNNYINKDRSDDKIQVTTVNCEEVTEISKVFTTPAAVVDTIITTTVPVITTTAVPQITTTVAPEITTVVVPEITTEHPVFTTLETKEIIVDVITTENVEASSDITTPSISLVENEAKAESEEQTIPYIEAVTQNSTPYIENEISDLGSVSSSI</sequence>
<reference evidence="3" key="1">
    <citation type="submission" date="2022-05" db="EMBL/GenBank/DDBJ databases">
        <authorList>
            <person name="Okamura Y."/>
        </authorList>
    </citation>
    <scope>NUCLEOTIDE SEQUENCE</scope>
</reference>